<dbReference type="SUPFAM" id="SSF53474">
    <property type="entry name" value="alpha/beta-Hydrolases"/>
    <property type="match status" value="1"/>
</dbReference>
<dbReference type="Gene3D" id="3.40.50.1820">
    <property type="entry name" value="alpha/beta hydrolase"/>
    <property type="match status" value="1"/>
</dbReference>
<comment type="similarity">
    <text evidence="2">Belongs to the major facilitator superfamily.</text>
</comment>
<organism evidence="8 9">
    <name type="scientific">Aspergillus awamori</name>
    <name type="common">Black koji mold</name>
    <dbReference type="NCBI Taxonomy" id="105351"/>
    <lineage>
        <taxon>Eukaryota</taxon>
        <taxon>Fungi</taxon>
        <taxon>Dikarya</taxon>
        <taxon>Ascomycota</taxon>
        <taxon>Pezizomycotina</taxon>
        <taxon>Eurotiomycetes</taxon>
        <taxon>Eurotiomycetidae</taxon>
        <taxon>Eurotiales</taxon>
        <taxon>Aspergillaceae</taxon>
        <taxon>Aspergillus</taxon>
    </lineage>
</organism>
<dbReference type="PROSITE" id="PS00216">
    <property type="entry name" value="SUGAR_TRANSPORT_1"/>
    <property type="match status" value="1"/>
</dbReference>
<evidence type="ECO:0000256" key="5">
    <source>
        <dbReference type="ARBA" id="ARBA00023136"/>
    </source>
</evidence>
<feature type="transmembrane region" description="Helical" evidence="6">
    <location>
        <begin position="721"/>
        <end position="746"/>
    </location>
</feature>
<feature type="transmembrane region" description="Helical" evidence="6">
    <location>
        <begin position="374"/>
        <end position="394"/>
    </location>
</feature>
<dbReference type="InterPro" id="IPR011701">
    <property type="entry name" value="MFS"/>
</dbReference>
<keyword evidence="4 6" id="KW-1133">Transmembrane helix</keyword>
<feature type="transmembrane region" description="Helical" evidence="6">
    <location>
        <begin position="532"/>
        <end position="559"/>
    </location>
</feature>
<dbReference type="SUPFAM" id="SSF103473">
    <property type="entry name" value="MFS general substrate transporter"/>
    <property type="match status" value="1"/>
</dbReference>
<proteinExistence type="inferred from homology"/>
<evidence type="ECO:0000313" key="9">
    <source>
        <dbReference type="Proteomes" id="UP000286921"/>
    </source>
</evidence>
<dbReference type="FunFam" id="1.20.1250.20:FF:000082">
    <property type="entry name" value="MFS multidrug transporter, putative"/>
    <property type="match status" value="1"/>
</dbReference>
<evidence type="ECO:0000256" key="1">
    <source>
        <dbReference type="ARBA" id="ARBA00004651"/>
    </source>
</evidence>
<dbReference type="GO" id="GO:0005886">
    <property type="term" value="C:plasma membrane"/>
    <property type="evidence" value="ECO:0007669"/>
    <property type="project" value="UniProtKB-SubCell"/>
</dbReference>
<dbReference type="InterPro" id="IPR029058">
    <property type="entry name" value="AB_hydrolase_fold"/>
</dbReference>
<feature type="transmembrane region" description="Helical" evidence="6">
    <location>
        <begin position="645"/>
        <end position="669"/>
    </location>
</feature>
<dbReference type="InterPro" id="IPR036259">
    <property type="entry name" value="MFS_trans_sf"/>
</dbReference>
<feature type="transmembrane region" description="Helical" evidence="6">
    <location>
        <begin position="414"/>
        <end position="430"/>
    </location>
</feature>
<dbReference type="PROSITE" id="PS50850">
    <property type="entry name" value="MFS"/>
    <property type="match status" value="1"/>
</dbReference>
<gene>
    <name evidence="8" type="ORF">AAWM_04766</name>
</gene>
<feature type="transmembrane region" description="Helical" evidence="6">
    <location>
        <begin position="690"/>
        <end position="709"/>
    </location>
</feature>
<comment type="subcellular location">
    <subcellularLocation>
        <location evidence="1">Cell membrane</location>
        <topology evidence="1">Multi-pass membrane protein</topology>
    </subcellularLocation>
</comment>
<evidence type="ECO:0000313" key="8">
    <source>
        <dbReference type="EMBL" id="GCB21881.1"/>
    </source>
</evidence>
<dbReference type="CDD" id="cd17323">
    <property type="entry name" value="MFS_Tpo1_MDR_like"/>
    <property type="match status" value="1"/>
</dbReference>
<comment type="caution">
    <text evidence="8">The sequence shown here is derived from an EMBL/GenBank/DDBJ whole genome shotgun (WGS) entry which is preliminary data.</text>
</comment>
<dbReference type="GO" id="GO:0042908">
    <property type="term" value="P:xenobiotic transport"/>
    <property type="evidence" value="ECO:0007669"/>
    <property type="project" value="UniProtKB-ARBA"/>
</dbReference>
<dbReference type="EMBL" id="BDHI01000014">
    <property type="protein sequence ID" value="GCB21881.1"/>
    <property type="molecule type" value="Genomic_DNA"/>
</dbReference>
<sequence length="817" mass="90616">MAPFPTIVFVPGAWHSPECYRRVIDQLEAAGYETDLVHLPSVGPTQHLPDFSADVAEIRSHLEHLVDAGKKVVLVVHSYGGVPSNEAVKGLDCASRQSNGQAGGVAHIFFCCSFIIPEGKSLLGAFGGNDLPWFTVSADRLEVNPDRPDEIFYNDMSEEDVRAAVSSLRPHSYRTFRSLCTYAAWKEVPSTYLYCATDAAIPLELQKMMVEDWAAGYPIRTEFLDASHSPFLSKPTEVTAAIRRAAATSAYFQIQSPAYYPEPYEMLKPGSEHQWRPTPQQPGLPNAYLHEEKISRPRKDLHFLSAPCAPHQEGSSAPLARKAMPCKMAQVELGDQETSLSTGTEEHERQNDYEVCWEEDDPANPHAMASKRKWVIVSLVCTMTVCVCVTSSLYTTTYNQIMAEFHCSRTVATLGLSFYIAGLGWGPLVMSPLSEFYGRRPIYLVSLPLYIVFLIPCAAAHNIQTMLVARFLDGLAGAAFTSVAGATVGDMYTKSTLHTPMLLYTASPFTGASIGPILGGLINTWALWRWSFYFLLIWSSIQSILVIIFVPETYAPVLLRNRARKLRQETSDDRWIAAIEKLDRSVFKTVLHSLYRPFMLLFLEPMCLNLCLLSSIALGVQYLFFGAFGVVYGNAYNFGSWQSGLAFTGLLVGMIMAVLIDPWCCKLYPYFSRGHKEEGNNGSNEPESRLPPAVIGAPLMTIGLFWFGWTALPSVHWIVPIIGSAVFGAGMIFVFQGVFTFFVDAYPLYAASALGANSFTRSTFAAAFPLFGVAMYHKLGDQWATSLLAFLSLAMAPFPYIFFRYGKKIRSRSRFAA</sequence>
<reference evidence="8 9" key="1">
    <citation type="submission" date="2016-09" db="EMBL/GenBank/DDBJ databases">
        <title>Aspergillus awamori IFM 58123T.</title>
        <authorList>
            <person name="Kusuya Y."/>
            <person name="Shimizu M."/>
            <person name="Takahashi H."/>
            <person name="Yaguchi T."/>
        </authorList>
    </citation>
    <scope>NUCLEOTIDE SEQUENCE [LARGE SCALE GENOMIC DNA]</scope>
    <source>
        <strain evidence="8 9">IFM 58123</strain>
    </source>
</reference>
<dbReference type="AlphaFoldDB" id="A0A401KRK0"/>
<accession>A0A401KRK0</accession>
<evidence type="ECO:0000259" key="7">
    <source>
        <dbReference type="PROSITE" id="PS50850"/>
    </source>
</evidence>
<keyword evidence="5 6" id="KW-0472">Membrane</keyword>
<dbReference type="PANTHER" id="PTHR23502">
    <property type="entry name" value="MAJOR FACILITATOR SUPERFAMILY"/>
    <property type="match status" value="1"/>
</dbReference>
<dbReference type="Pfam" id="PF12697">
    <property type="entry name" value="Abhydrolase_6"/>
    <property type="match status" value="1"/>
</dbReference>
<dbReference type="Proteomes" id="UP000286921">
    <property type="component" value="Unassembled WGS sequence"/>
</dbReference>
<evidence type="ECO:0000256" key="3">
    <source>
        <dbReference type="ARBA" id="ARBA00022692"/>
    </source>
</evidence>
<name>A0A401KRK0_ASPAW</name>
<dbReference type="InterPro" id="IPR000073">
    <property type="entry name" value="AB_hydrolase_1"/>
</dbReference>
<evidence type="ECO:0000256" key="2">
    <source>
        <dbReference type="ARBA" id="ARBA00008335"/>
    </source>
</evidence>
<dbReference type="GO" id="GO:0022857">
    <property type="term" value="F:transmembrane transporter activity"/>
    <property type="evidence" value="ECO:0007669"/>
    <property type="project" value="InterPro"/>
</dbReference>
<feature type="domain" description="Major facilitator superfamily (MFS) profile" evidence="7">
    <location>
        <begin position="376"/>
        <end position="809"/>
    </location>
</feature>
<feature type="transmembrane region" description="Helical" evidence="6">
    <location>
        <begin position="783"/>
        <end position="803"/>
    </location>
</feature>
<keyword evidence="9" id="KW-1185">Reference proteome</keyword>
<dbReference type="Gene3D" id="1.20.1250.20">
    <property type="entry name" value="MFS general substrate transporter like domains"/>
    <property type="match status" value="1"/>
</dbReference>
<dbReference type="STRING" id="105351.A0A401KRK0"/>
<dbReference type="Pfam" id="PF07690">
    <property type="entry name" value="MFS_1"/>
    <property type="match status" value="1"/>
</dbReference>
<dbReference type="PANTHER" id="PTHR23502:SF7">
    <property type="entry name" value="DRUG_PROTON ANTIPORTER YHK8-RELATED"/>
    <property type="match status" value="1"/>
</dbReference>
<dbReference type="InterPro" id="IPR005829">
    <property type="entry name" value="Sugar_transporter_CS"/>
</dbReference>
<evidence type="ECO:0000256" key="4">
    <source>
        <dbReference type="ARBA" id="ARBA00022989"/>
    </source>
</evidence>
<dbReference type="GO" id="GO:0140115">
    <property type="term" value="P:export across plasma membrane"/>
    <property type="evidence" value="ECO:0007669"/>
    <property type="project" value="UniProtKB-ARBA"/>
</dbReference>
<protein>
    <submittedName>
        <fullName evidence="8">Probable drug/proton antiporter YHK8</fullName>
    </submittedName>
</protein>
<keyword evidence="3 6" id="KW-0812">Transmembrane</keyword>
<feature type="transmembrane region" description="Helical" evidence="6">
    <location>
        <begin position="598"/>
        <end position="625"/>
    </location>
</feature>
<dbReference type="InterPro" id="IPR020846">
    <property type="entry name" value="MFS_dom"/>
</dbReference>
<evidence type="ECO:0000256" key="6">
    <source>
        <dbReference type="SAM" id="Phobius"/>
    </source>
</evidence>
<feature type="transmembrane region" description="Helical" evidence="6">
    <location>
        <begin position="442"/>
        <end position="461"/>
    </location>
</feature>
<feature type="transmembrane region" description="Helical" evidence="6">
    <location>
        <begin position="501"/>
        <end position="526"/>
    </location>
</feature>